<dbReference type="AlphaFoldDB" id="A0AAV0UAX1"/>
<proteinExistence type="predicted"/>
<accession>A0AAV0UAX1</accession>
<keyword evidence="3" id="KW-1185">Reference proteome</keyword>
<dbReference type="EMBL" id="CANTFL010001211">
    <property type="protein sequence ID" value="CAI5733987.1"/>
    <property type="molecule type" value="Genomic_DNA"/>
</dbReference>
<feature type="compositionally biased region" description="Low complexity" evidence="1">
    <location>
        <begin position="69"/>
        <end position="78"/>
    </location>
</feature>
<sequence length="237" mass="26857">MLDTASEHSSLDTLELGGRLSQLSRAKGAVALNGVHHVRMYTTYKLEEHVTVYVLDVFLQATPRGLPKTTTATTTTTTGRVPTRRQSKHQRRRFDVKEEEAEAGPADYQVEHRYSAFRALRERVRETVAAPKDKSHPYWCPYCSRVRELLGSVAFPCRVPHSGCLALVTKFLSTTLIRRREQRLGVFINELLRAAKDVSYRSGCRPCDRFEAVSRTLSDFFTPATTRPTGTDRNARL</sequence>
<evidence type="ECO:0000313" key="3">
    <source>
        <dbReference type="Proteomes" id="UP001162031"/>
    </source>
</evidence>
<evidence type="ECO:0008006" key="4">
    <source>
        <dbReference type="Google" id="ProtNLM"/>
    </source>
</evidence>
<gene>
    <name evidence="2" type="ORF">HBR001_LOCUS6016</name>
</gene>
<organism evidence="2 3">
    <name type="scientific">Hyaloperonospora brassicae</name>
    <name type="common">Brassica downy mildew</name>
    <name type="synonym">Peronospora brassicae</name>
    <dbReference type="NCBI Taxonomy" id="162125"/>
    <lineage>
        <taxon>Eukaryota</taxon>
        <taxon>Sar</taxon>
        <taxon>Stramenopiles</taxon>
        <taxon>Oomycota</taxon>
        <taxon>Peronosporomycetes</taxon>
        <taxon>Peronosporales</taxon>
        <taxon>Peronosporaceae</taxon>
        <taxon>Hyaloperonospora</taxon>
    </lineage>
</organism>
<comment type="caution">
    <text evidence="2">The sequence shown here is derived from an EMBL/GenBank/DDBJ whole genome shotgun (WGS) entry which is preliminary data.</text>
</comment>
<reference evidence="2" key="1">
    <citation type="submission" date="2022-12" db="EMBL/GenBank/DDBJ databases">
        <authorList>
            <person name="Webb A."/>
        </authorList>
    </citation>
    <scope>NUCLEOTIDE SEQUENCE</scope>
    <source>
        <strain evidence="2">Hp1</strain>
    </source>
</reference>
<evidence type="ECO:0000313" key="2">
    <source>
        <dbReference type="EMBL" id="CAI5733987.1"/>
    </source>
</evidence>
<dbReference type="Proteomes" id="UP001162031">
    <property type="component" value="Unassembled WGS sequence"/>
</dbReference>
<name>A0AAV0UAX1_HYABA</name>
<protein>
    <recommendedName>
        <fullName evidence="4">PX domain-containing protein</fullName>
    </recommendedName>
</protein>
<evidence type="ECO:0000256" key="1">
    <source>
        <dbReference type="SAM" id="MobiDB-lite"/>
    </source>
</evidence>
<feature type="region of interest" description="Disordered" evidence="1">
    <location>
        <begin position="65"/>
        <end position="104"/>
    </location>
</feature>
<feature type="compositionally biased region" description="Basic residues" evidence="1">
    <location>
        <begin position="82"/>
        <end position="94"/>
    </location>
</feature>